<dbReference type="SUPFAM" id="SSF48425">
    <property type="entry name" value="Sec7 domain"/>
    <property type="match status" value="1"/>
</dbReference>
<evidence type="ECO:0000256" key="5">
    <source>
        <dbReference type="ARBA" id="ARBA00023018"/>
    </source>
</evidence>
<accession>A0AAZ3R6Q6</accession>
<feature type="domain" description="SEC7" evidence="13">
    <location>
        <begin position="530"/>
        <end position="723"/>
    </location>
</feature>
<comment type="subcellular location">
    <subcellularLocation>
        <location evidence="1">Cytoplasm</location>
    </subcellularLocation>
    <subcellularLocation>
        <location evidence="7">Postsynaptic density</location>
    </subcellularLocation>
</comment>
<dbReference type="FunFam" id="1.10.1000.11:FF:000001">
    <property type="entry name" value="IQ motif and SEC7 domain-containing protein 1"/>
    <property type="match status" value="1"/>
</dbReference>
<evidence type="ECO:0000259" key="13">
    <source>
        <dbReference type="PROSITE" id="PS50190"/>
    </source>
</evidence>
<dbReference type="Proteomes" id="UP000694402">
    <property type="component" value="Unassembled WGS sequence"/>
</dbReference>
<dbReference type="InterPro" id="IPR011993">
    <property type="entry name" value="PH-like_dom_sf"/>
</dbReference>
<dbReference type="InterPro" id="IPR033742">
    <property type="entry name" value="IQSEC_PH"/>
</dbReference>
<keyword evidence="6 11" id="KW-0175">Coiled coil</keyword>
<dbReference type="CDD" id="cd13318">
    <property type="entry name" value="PH_IQSEC"/>
    <property type="match status" value="1"/>
</dbReference>
<keyword evidence="15" id="KW-1185">Reference proteome</keyword>
<dbReference type="GO" id="GO:0005737">
    <property type="term" value="C:cytoplasm"/>
    <property type="evidence" value="ECO:0007669"/>
    <property type="project" value="UniProtKB-SubCell"/>
</dbReference>
<dbReference type="FunFam" id="2.30.29.30:FF:000096">
    <property type="entry name" value="IQ motif and SEC7 domain-containing protein 3"/>
    <property type="match status" value="1"/>
</dbReference>
<dbReference type="CDD" id="cd00171">
    <property type="entry name" value="Sec7"/>
    <property type="match status" value="1"/>
</dbReference>
<feature type="coiled-coil region" evidence="11">
    <location>
        <begin position="22"/>
        <end position="49"/>
    </location>
</feature>
<dbReference type="PANTHER" id="PTHR10663:SF318">
    <property type="entry name" value="IQ MOTIF AND SEC7 DOMAIN-CONTAINING PROTEIN 3"/>
    <property type="match status" value="1"/>
</dbReference>
<feature type="compositionally biased region" description="Polar residues" evidence="12">
    <location>
        <begin position="479"/>
        <end position="488"/>
    </location>
</feature>
<reference evidence="15" key="1">
    <citation type="journal article" date="2018" name="PLoS ONE">
        <title>Chinook salmon (Oncorhynchus tshawytscha) genome and transcriptome.</title>
        <authorList>
            <person name="Christensen K.A."/>
            <person name="Leong J.S."/>
            <person name="Sakhrani D."/>
            <person name="Biagi C.A."/>
            <person name="Minkley D.R."/>
            <person name="Withler R.E."/>
            <person name="Rondeau E.B."/>
            <person name="Koop B.F."/>
            <person name="Devlin R.H."/>
        </authorList>
    </citation>
    <scope>NUCLEOTIDE SEQUENCE [LARGE SCALE GENOMIC DNA]</scope>
</reference>
<evidence type="ECO:0000256" key="6">
    <source>
        <dbReference type="ARBA" id="ARBA00023054"/>
    </source>
</evidence>
<dbReference type="GO" id="GO:0032012">
    <property type="term" value="P:regulation of ARF protein signal transduction"/>
    <property type="evidence" value="ECO:0007669"/>
    <property type="project" value="InterPro"/>
</dbReference>
<protein>
    <recommendedName>
        <fullName evidence="10">IQ motif and SEC7 domain-containing protein 3</fullName>
    </recommendedName>
</protein>
<dbReference type="GO" id="GO:0030036">
    <property type="term" value="P:actin cytoskeleton organization"/>
    <property type="evidence" value="ECO:0007669"/>
    <property type="project" value="TreeGrafter"/>
</dbReference>
<evidence type="ECO:0000256" key="12">
    <source>
        <dbReference type="SAM" id="MobiDB-lite"/>
    </source>
</evidence>
<dbReference type="PROSITE" id="PS50096">
    <property type="entry name" value="IQ"/>
    <property type="match status" value="1"/>
</dbReference>
<reference evidence="14" key="3">
    <citation type="submission" date="2025-09" db="UniProtKB">
        <authorList>
            <consortium name="Ensembl"/>
        </authorList>
    </citation>
    <scope>IDENTIFICATION</scope>
</reference>
<dbReference type="InterPro" id="IPR023394">
    <property type="entry name" value="Sec7_C_sf"/>
</dbReference>
<evidence type="ECO:0000256" key="1">
    <source>
        <dbReference type="ARBA" id="ARBA00004496"/>
    </source>
</evidence>
<dbReference type="Pfam" id="PF01369">
    <property type="entry name" value="Sec7"/>
    <property type="match status" value="1"/>
</dbReference>
<evidence type="ECO:0000256" key="3">
    <source>
        <dbReference type="ARBA" id="ARBA00022490"/>
    </source>
</evidence>
<comment type="subunit">
    <text evidence="9">Interacts with DLG1 and DLG4. Interacts with GPHN.</text>
</comment>
<dbReference type="InterPro" id="IPR035999">
    <property type="entry name" value="Sec7_dom_sf"/>
</dbReference>
<dbReference type="Gene3D" id="1.10.220.20">
    <property type="match status" value="1"/>
</dbReference>
<evidence type="ECO:0000256" key="2">
    <source>
        <dbReference type="ARBA" id="ARBA00006248"/>
    </source>
</evidence>
<comment type="similarity">
    <text evidence="2">Belongs to the BRAG family.</text>
</comment>
<keyword evidence="5" id="KW-0770">Synapse</keyword>
<keyword evidence="3" id="KW-0963">Cytoplasm</keyword>
<dbReference type="AlphaFoldDB" id="A0AAZ3R6Q6"/>
<dbReference type="FunFam" id="1.10.220.20:FF:000001">
    <property type="entry name" value="IQ motif and SEC7 domain-containing protein 1"/>
    <property type="match status" value="1"/>
</dbReference>
<dbReference type="SMART" id="SM00222">
    <property type="entry name" value="Sec7"/>
    <property type="match status" value="1"/>
</dbReference>
<feature type="compositionally biased region" description="Low complexity" evidence="12">
    <location>
        <begin position="489"/>
        <end position="503"/>
    </location>
</feature>
<dbReference type="InterPro" id="IPR000904">
    <property type="entry name" value="Sec7_dom"/>
</dbReference>
<evidence type="ECO:0000256" key="10">
    <source>
        <dbReference type="ARBA" id="ARBA00067735"/>
    </source>
</evidence>
<feature type="compositionally biased region" description="Basic residues" evidence="12">
    <location>
        <begin position="985"/>
        <end position="998"/>
    </location>
</feature>
<sequence>MESLLDNPMKAVLYLKELTTIVQNQQSLIQTQRQRIDELERKVEDLIGENRHLRDPHQSYHHHHHPSPRSTSPQPPVHLHQHPGGNKAGVHPSQQPGGDLEQEEGERGDKEKEEIKQKELVDSQQEQQHEGEAAVEAEVEEEEDGAEARGGAAGRRASLHHTASPMRVQRNGACSHSATSDYELSLDLKNKQIEMLEHKYGGHLISRRAATKIQTAFRQYQLSKNFEKIRNSLLESRLPRRISMRKVRVQNAEGFSAERALAEGCSLAGIPLVRSPSLPATVGGTLTDLEDSFTEQVQSLAKSIDDALSNWSLKTMCSLQEGGAYQFSAESFSAAGGGGEVGGGGLDQAFLQSISGGENTGDLPRSASKLLMAFRDVTVQIDNQNFRMSSSVMESSASVSMGNCGQDADFPAPPPSEEELEEEEGQQPPLTPLDKLANPQTPEVVIQPVQPPQPQDGAPSVATPSTEALEAKRSGSEMAETSSEQISCSNSTSTEARSASEASSKEALQAMILSLPRYHCENPASCKSPTLSTDVMRKRLYRIGLNLFNVNPDKGLQFLISRGFIPDTPIGVAHFLLQRKGLSRQMIGEFLGNSKKPFNRDVLDCVVDEMDFSGMELDEALRKFQAHIRVQGEAQKVERLIEAFSQRYCMCNPDVVQQFHNPDTIFILAFAIILLNTDMYSPNIKPDRKMMLEDFIRNLRGVDDGADIPRDMVVGIYERIQQRELRSNEDHVTYVTKVEQSIVGMKTVLSVPHRRLVCCSRLFEVTDVNKAQKQAAHQREVFLFNDLIVILKLCPKKKSSAAYTFCKALGLLGMHFTLFENEYYPHGITIISPFGSDKKQVLNFCAQSAEELLKFLEDLKESIAEVSEMEQIRIEWELEKQQGSKGVSAKNNGTLELRSKQGSPSGVCLPESVGALLNHRGELLQQPQLQSAAGTPLHHLQQLQPISMGDLRPDTLIQCQQIVKVIVLDNSGHGRVEAFLSHTPTHAHHHHHAHHHQVIRSATSTPVRSPESKDGHQPPLPPPPPPYNHPHQYIPPADPRLSLQRTPSGSRSLL</sequence>
<evidence type="ECO:0000313" key="14">
    <source>
        <dbReference type="Ensembl" id="ENSOTSP00005136090.1"/>
    </source>
</evidence>
<evidence type="ECO:0000256" key="9">
    <source>
        <dbReference type="ARBA" id="ARBA00065492"/>
    </source>
</evidence>
<dbReference type="GeneTree" id="ENSGT00940000155908"/>
<dbReference type="SUPFAM" id="SSF50729">
    <property type="entry name" value="PH domain-like"/>
    <property type="match status" value="1"/>
</dbReference>
<dbReference type="Ensembl" id="ENSOTST00005129935.1">
    <property type="protein sequence ID" value="ENSOTSP00005136090.1"/>
    <property type="gene ID" value="ENSOTSG00005053473.1"/>
</dbReference>
<evidence type="ECO:0000256" key="8">
    <source>
        <dbReference type="ARBA" id="ARBA00056967"/>
    </source>
</evidence>
<dbReference type="PANTHER" id="PTHR10663">
    <property type="entry name" value="GUANYL-NUCLEOTIDE EXCHANGE FACTOR"/>
    <property type="match status" value="1"/>
</dbReference>
<evidence type="ECO:0000256" key="11">
    <source>
        <dbReference type="SAM" id="Coils"/>
    </source>
</evidence>
<feature type="region of interest" description="Disordered" evidence="12">
    <location>
        <begin position="397"/>
        <end position="503"/>
    </location>
</feature>
<feature type="compositionally biased region" description="Polar residues" evidence="12">
    <location>
        <begin position="1043"/>
        <end position="1054"/>
    </location>
</feature>
<gene>
    <name evidence="14" type="primary">iqsec3a</name>
</gene>
<evidence type="ECO:0000256" key="4">
    <source>
        <dbReference type="ARBA" id="ARBA00022553"/>
    </source>
</evidence>
<keyword evidence="4" id="KW-0597">Phosphoprotein</keyword>
<feature type="compositionally biased region" description="Acidic residues" evidence="12">
    <location>
        <begin position="416"/>
        <end position="425"/>
    </location>
</feature>
<feature type="region of interest" description="Disordered" evidence="12">
    <location>
        <begin position="56"/>
        <end position="174"/>
    </location>
</feature>
<comment type="function">
    <text evidence="8">Acts as a guanine nucleotide exchange factor (GEF) for ARF1.</text>
</comment>
<dbReference type="GO" id="GO:0014069">
    <property type="term" value="C:postsynaptic density"/>
    <property type="evidence" value="ECO:0007669"/>
    <property type="project" value="UniProtKB-SubCell"/>
</dbReference>
<feature type="compositionally biased region" description="Pro residues" evidence="12">
    <location>
        <begin position="1018"/>
        <end position="1028"/>
    </location>
</feature>
<feature type="compositionally biased region" description="Basic and acidic residues" evidence="12">
    <location>
        <begin position="105"/>
        <end position="132"/>
    </location>
</feature>
<organism evidence="14 15">
    <name type="scientific">Oncorhynchus tshawytscha</name>
    <name type="common">Chinook salmon</name>
    <name type="synonym">Salmo tshawytscha</name>
    <dbReference type="NCBI Taxonomy" id="74940"/>
    <lineage>
        <taxon>Eukaryota</taxon>
        <taxon>Metazoa</taxon>
        <taxon>Chordata</taxon>
        <taxon>Craniata</taxon>
        <taxon>Vertebrata</taxon>
        <taxon>Euteleostomi</taxon>
        <taxon>Actinopterygii</taxon>
        <taxon>Neopterygii</taxon>
        <taxon>Teleostei</taxon>
        <taxon>Protacanthopterygii</taxon>
        <taxon>Salmoniformes</taxon>
        <taxon>Salmonidae</taxon>
        <taxon>Salmoninae</taxon>
        <taxon>Oncorhynchus</taxon>
    </lineage>
</organism>
<dbReference type="GO" id="GO:0005085">
    <property type="term" value="F:guanyl-nucleotide exchange factor activity"/>
    <property type="evidence" value="ECO:0007669"/>
    <property type="project" value="InterPro"/>
</dbReference>
<dbReference type="Gene3D" id="1.10.1000.11">
    <property type="entry name" value="Arf Nucleotide-binding Site Opener,domain 2"/>
    <property type="match status" value="1"/>
</dbReference>
<evidence type="ECO:0000256" key="7">
    <source>
        <dbReference type="ARBA" id="ARBA00034105"/>
    </source>
</evidence>
<dbReference type="Pfam" id="PF16453">
    <property type="entry name" value="IQ_SEC7_PH"/>
    <property type="match status" value="1"/>
</dbReference>
<feature type="compositionally biased region" description="Acidic residues" evidence="12">
    <location>
        <begin position="133"/>
        <end position="145"/>
    </location>
</feature>
<dbReference type="PROSITE" id="PS50190">
    <property type="entry name" value="SEC7"/>
    <property type="match status" value="1"/>
</dbReference>
<name>A0AAZ3R6Q6_ONCTS</name>
<feature type="compositionally biased region" description="Low complexity" evidence="12">
    <location>
        <begin position="439"/>
        <end position="448"/>
    </location>
</feature>
<dbReference type="Gene3D" id="2.30.29.30">
    <property type="entry name" value="Pleckstrin-homology domain (PH domain)/Phosphotyrosine-binding domain (PTB)"/>
    <property type="match status" value="1"/>
</dbReference>
<feature type="region of interest" description="Disordered" evidence="12">
    <location>
        <begin position="984"/>
        <end position="1054"/>
    </location>
</feature>
<reference evidence="14" key="2">
    <citation type="submission" date="2025-08" db="UniProtKB">
        <authorList>
            <consortium name="Ensembl"/>
        </authorList>
    </citation>
    <scope>IDENTIFICATION</scope>
</reference>
<proteinExistence type="inferred from homology"/>
<evidence type="ECO:0000313" key="15">
    <source>
        <dbReference type="Proteomes" id="UP000694402"/>
    </source>
</evidence>